<accession>M6K5V5</accession>
<dbReference type="AlphaFoldDB" id="M6K5V5"/>
<protein>
    <submittedName>
        <fullName evidence="1">Uncharacterized protein</fullName>
    </submittedName>
</protein>
<organism evidence="1 2">
    <name type="scientific">Leptospira interrogans serovar Pyrogenes str. L0374</name>
    <dbReference type="NCBI Taxonomy" id="1049928"/>
    <lineage>
        <taxon>Bacteria</taxon>
        <taxon>Pseudomonadati</taxon>
        <taxon>Spirochaetota</taxon>
        <taxon>Spirochaetia</taxon>
        <taxon>Leptospirales</taxon>
        <taxon>Leptospiraceae</taxon>
        <taxon>Leptospira</taxon>
    </lineage>
</organism>
<evidence type="ECO:0000313" key="1">
    <source>
        <dbReference type="EMBL" id="EMN29501.1"/>
    </source>
</evidence>
<dbReference type="Proteomes" id="UP000012137">
    <property type="component" value="Unassembled WGS sequence"/>
</dbReference>
<proteinExistence type="predicted"/>
<sequence>MSKGSQTEIGVQVYRNVQFELGRTNIQFGQGFGCLLAYSKKEEFYLCEFPAENFQPEYKSKSICFGLLGVTALLTEPLLAYASRIL</sequence>
<name>M6K5V5_LEPIR</name>
<evidence type="ECO:0000313" key="2">
    <source>
        <dbReference type="Proteomes" id="UP000012137"/>
    </source>
</evidence>
<comment type="caution">
    <text evidence="1">The sequence shown here is derived from an EMBL/GenBank/DDBJ whole genome shotgun (WGS) entry which is preliminary data.</text>
</comment>
<gene>
    <name evidence="1" type="ORF">LEP1GSC083_2436</name>
</gene>
<dbReference type="EMBL" id="AHMZ02000110">
    <property type="protein sequence ID" value="EMN29501.1"/>
    <property type="molecule type" value="Genomic_DNA"/>
</dbReference>
<reference evidence="1 2" key="1">
    <citation type="submission" date="2013-01" db="EMBL/GenBank/DDBJ databases">
        <authorList>
            <person name="Harkins D.M."/>
            <person name="Durkin A.S."/>
            <person name="Brinkac L.M."/>
            <person name="Haft D.H."/>
            <person name="Selengut J.D."/>
            <person name="Sanka R."/>
            <person name="DePew J."/>
            <person name="Purushe J."/>
            <person name="Peacock S.J."/>
            <person name="Thaipadungpanit J."/>
            <person name="Wuthiekanun V.W."/>
            <person name="Day N.P."/>
            <person name="Vinetz J.M."/>
            <person name="Sutton G.G."/>
            <person name="Nierman W.C."/>
            <person name="Fouts D.E."/>
        </authorList>
    </citation>
    <scope>NUCLEOTIDE SEQUENCE [LARGE SCALE GENOMIC DNA]</scope>
    <source>
        <strain evidence="1 2">L0374</strain>
    </source>
</reference>